<protein>
    <recommendedName>
        <fullName evidence="2">Cryptic POLO box 1 (CPB1) domain-containing protein</fullName>
    </recommendedName>
</protein>
<dbReference type="STRING" id="47428.A0A284RFL7"/>
<gene>
    <name evidence="3" type="ORF">ARMOST_10900</name>
</gene>
<organism evidence="3 4">
    <name type="scientific">Armillaria ostoyae</name>
    <name type="common">Armillaria root rot fungus</name>
    <dbReference type="NCBI Taxonomy" id="47428"/>
    <lineage>
        <taxon>Eukaryota</taxon>
        <taxon>Fungi</taxon>
        <taxon>Dikarya</taxon>
        <taxon>Basidiomycota</taxon>
        <taxon>Agaricomycotina</taxon>
        <taxon>Agaricomycetes</taxon>
        <taxon>Agaricomycetidae</taxon>
        <taxon>Agaricales</taxon>
        <taxon>Marasmiineae</taxon>
        <taxon>Physalacriaceae</taxon>
        <taxon>Armillaria</taxon>
    </lineage>
</organism>
<dbReference type="InterPro" id="IPR046437">
    <property type="entry name" value="Ser_Thr-PK_POLO_box_1_sf"/>
</dbReference>
<dbReference type="OrthoDB" id="408964at2759"/>
<dbReference type="AlphaFoldDB" id="A0A284RFL7"/>
<dbReference type="EMBL" id="FUEG01000008">
    <property type="protein sequence ID" value="SJL07550.1"/>
    <property type="molecule type" value="Genomic_DNA"/>
</dbReference>
<sequence>MTDEQAPYALCEVPTVVGEPGDYAESFYWDMAITHNCYLRAFNSAYINAPKVTPEDETSFMGYCLVMTQALKEHHDMEEEVVFPVLEQKLDMHNNEEQHKAFLPQMIEFNEYCTKVRTEKEKYDATKFRTLLRGFADSGAQHLLDEIPTITPDKMHQFDQATLDKLIADIKAHVKKTSLLTVFPFTITNHDYGQVSRWPPAPAPIMWMVRNVFGRWNQRSSVKGRTWDVLVLSTITAKRHTSTRPVLSFCRISSMTFPAKHIFSQNADKKRGTHTSPDRKDNPLYGQIRLPLGNRKPLGAVRNVDLRRLLSNEITVTKSMPDPDRRVVSDPLPGRPITFSRELPIVSSSSRNFGTNVTSVTRLESESHEPCSQTRPIATRSLREPGATTTLTNKPPPEDEGSTRTTTSKLQKTATDTNPIPIGTTRPIAFTTSVLNQRSHKTVHGQVTVLPSRSLLVDFREGERRRGKAGDEVLIISPEGAQKIKVFSAPHLSTPCCLAEPIAEFYIDQLPDKYWKQYNDAGRLVDRIKQRSPKLVVHEPDVKYTLMANEPIADVELLFFSPTVLSNAKSADKGDAADSARMRIQLSRKTRSMEIAICKSDRRSKEWKKRTFQTTGFDSSIPASDFQDLGEDERKGLNLLAKFLHLCDTYESLASESLNTAQSRRDFVRDSRLNVVDTPGNKTNHLEATGSAVRREIHTRTFASSLITNKSFAVPPRPPKISLTNSMSRRALQTTEIQEKENLDPSKAPFDSLVTNFAMTDDTATTRRYGLSCASQISGVESRFIPSVGWCVRQGSRVSQGGHYKIMFVDGAALDVDVDEEWAELRDKFGNVMRYKMSDGRIERTIGDRMKVFKEFVSLFESDEEVE</sequence>
<dbReference type="Gene3D" id="1.20.120.520">
    <property type="entry name" value="nmb1532 protein domain like"/>
    <property type="match status" value="1"/>
</dbReference>
<proteinExistence type="predicted"/>
<accession>A0A284RFL7</accession>
<evidence type="ECO:0000259" key="2">
    <source>
        <dbReference type="PROSITE" id="PS51984"/>
    </source>
</evidence>
<dbReference type="CDD" id="cd12108">
    <property type="entry name" value="Hr-like"/>
    <property type="match status" value="1"/>
</dbReference>
<dbReference type="PROSITE" id="PS51984">
    <property type="entry name" value="CPB1"/>
    <property type="match status" value="1"/>
</dbReference>
<feature type="compositionally biased region" description="Polar residues" evidence="1">
    <location>
        <begin position="403"/>
        <end position="418"/>
    </location>
</feature>
<dbReference type="PANTHER" id="PTHR38048">
    <property type="entry name" value="EXPRESSED PROTEIN"/>
    <property type="match status" value="1"/>
</dbReference>
<evidence type="ECO:0000313" key="3">
    <source>
        <dbReference type="EMBL" id="SJL07550.1"/>
    </source>
</evidence>
<dbReference type="OMA" id="SMEIAIC"/>
<dbReference type="InterPro" id="IPR033699">
    <property type="entry name" value="POLO_box_Plk4_1"/>
</dbReference>
<reference evidence="4" key="1">
    <citation type="journal article" date="2017" name="Nat. Ecol. Evol.">
        <title>Genome expansion and lineage-specific genetic innovations in the forest pathogenic fungi Armillaria.</title>
        <authorList>
            <person name="Sipos G."/>
            <person name="Prasanna A.N."/>
            <person name="Walter M.C."/>
            <person name="O'Connor E."/>
            <person name="Balint B."/>
            <person name="Krizsan K."/>
            <person name="Kiss B."/>
            <person name="Hess J."/>
            <person name="Varga T."/>
            <person name="Slot J."/>
            <person name="Riley R."/>
            <person name="Boka B."/>
            <person name="Rigling D."/>
            <person name="Barry K."/>
            <person name="Lee J."/>
            <person name="Mihaltcheva S."/>
            <person name="LaButti K."/>
            <person name="Lipzen A."/>
            <person name="Waldron R."/>
            <person name="Moloney N.M."/>
            <person name="Sperisen C."/>
            <person name="Kredics L."/>
            <person name="Vagvoelgyi C."/>
            <person name="Patrignani A."/>
            <person name="Fitzpatrick D."/>
            <person name="Nagy I."/>
            <person name="Doyle S."/>
            <person name="Anderson J.B."/>
            <person name="Grigoriev I.V."/>
            <person name="Gueldener U."/>
            <person name="Muensterkoetter M."/>
            <person name="Nagy L.G."/>
        </authorList>
    </citation>
    <scope>NUCLEOTIDE SEQUENCE [LARGE SCALE GENOMIC DNA]</scope>
    <source>
        <strain evidence="4">C18/9</strain>
    </source>
</reference>
<feature type="region of interest" description="Disordered" evidence="1">
    <location>
        <begin position="263"/>
        <end position="284"/>
    </location>
</feature>
<dbReference type="Gene3D" id="3.30.1120.120">
    <property type="match status" value="1"/>
</dbReference>
<keyword evidence="4" id="KW-1185">Reference proteome</keyword>
<evidence type="ECO:0000313" key="4">
    <source>
        <dbReference type="Proteomes" id="UP000219338"/>
    </source>
</evidence>
<feature type="domain" description="Cryptic POLO box 1 (CPB1)" evidence="2">
    <location>
        <begin position="422"/>
        <end position="531"/>
    </location>
</feature>
<evidence type="ECO:0000256" key="1">
    <source>
        <dbReference type="SAM" id="MobiDB-lite"/>
    </source>
</evidence>
<dbReference type="InterPro" id="IPR053206">
    <property type="entry name" value="Dimeric_xanthone_biosynth"/>
</dbReference>
<name>A0A284RFL7_ARMOS</name>
<dbReference type="PANTHER" id="PTHR38048:SF2">
    <property type="entry name" value="HEMERYTHRIN-LIKE DOMAIN-CONTAINING PROTEIN"/>
    <property type="match status" value="1"/>
</dbReference>
<dbReference type="Proteomes" id="UP000219338">
    <property type="component" value="Unassembled WGS sequence"/>
</dbReference>
<feature type="region of interest" description="Disordered" evidence="1">
    <location>
        <begin position="360"/>
        <end position="425"/>
    </location>
</feature>